<dbReference type="FunFam" id="3.40.50.1000:FF:000028">
    <property type="entry name" value="Calcium-transporting P-type ATPase, putative"/>
    <property type="match status" value="1"/>
</dbReference>
<evidence type="ECO:0000256" key="5">
    <source>
        <dbReference type="ARBA" id="ARBA00022741"/>
    </source>
</evidence>
<evidence type="ECO:0000256" key="2">
    <source>
        <dbReference type="ARBA" id="ARBA00022448"/>
    </source>
</evidence>
<evidence type="ECO:0000256" key="6">
    <source>
        <dbReference type="ARBA" id="ARBA00022837"/>
    </source>
</evidence>
<dbReference type="PANTHER" id="PTHR42861">
    <property type="entry name" value="CALCIUM-TRANSPORTING ATPASE"/>
    <property type="match status" value="1"/>
</dbReference>
<dbReference type="GO" id="GO:0005524">
    <property type="term" value="F:ATP binding"/>
    <property type="evidence" value="ECO:0007669"/>
    <property type="project" value="UniProtKB-KW"/>
</dbReference>
<dbReference type="Pfam" id="PF00122">
    <property type="entry name" value="E1-E2_ATPase"/>
    <property type="match status" value="1"/>
</dbReference>
<keyword evidence="5 13" id="KW-0547">Nucleotide-binding</keyword>
<dbReference type="EMBL" id="LXFE01000693">
    <property type="protein sequence ID" value="OLL24667.1"/>
    <property type="molecule type" value="Genomic_DNA"/>
</dbReference>
<dbReference type="InterPro" id="IPR006068">
    <property type="entry name" value="ATPase_P-typ_cation-transptr_C"/>
</dbReference>
<evidence type="ECO:0000256" key="7">
    <source>
        <dbReference type="ARBA" id="ARBA00022840"/>
    </source>
</evidence>
<dbReference type="Pfam" id="PF13246">
    <property type="entry name" value="Cation_ATPase"/>
    <property type="match status" value="1"/>
</dbReference>
<dbReference type="Proteomes" id="UP000186594">
    <property type="component" value="Unassembled WGS sequence"/>
</dbReference>
<accession>A0A1U7LPT6</accession>
<dbReference type="InterPro" id="IPR059000">
    <property type="entry name" value="ATPase_P-type_domA"/>
</dbReference>
<comment type="caution">
    <text evidence="15">The sequence shown here is derived from an EMBL/GenBank/DDBJ whole genome shotgun (WGS) entry which is preliminary data.</text>
</comment>
<evidence type="ECO:0000256" key="3">
    <source>
        <dbReference type="ARBA" id="ARBA00022568"/>
    </source>
</evidence>
<dbReference type="NCBIfam" id="TIGR01494">
    <property type="entry name" value="ATPase_P-type"/>
    <property type="match status" value="3"/>
</dbReference>
<comment type="subcellular location">
    <subcellularLocation>
        <location evidence="1">Endoplasmic reticulum membrane</location>
        <topology evidence="1">Multi-pass membrane protein</topology>
    </subcellularLocation>
    <subcellularLocation>
        <location evidence="13">Membrane</location>
        <topology evidence="13">Multi-pass membrane protein</topology>
    </subcellularLocation>
</comment>
<dbReference type="InterPro" id="IPR023214">
    <property type="entry name" value="HAD_sf"/>
</dbReference>
<keyword evidence="9 13" id="KW-1133">Transmembrane helix</keyword>
<dbReference type="SUPFAM" id="SSF56784">
    <property type="entry name" value="HAD-like"/>
    <property type="match status" value="1"/>
</dbReference>
<dbReference type="GO" id="GO:0005388">
    <property type="term" value="F:P-type calcium transporter activity"/>
    <property type="evidence" value="ECO:0007669"/>
    <property type="project" value="UniProtKB-EC"/>
</dbReference>
<dbReference type="InterPro" id="IPR018303">
    <property type="entry name" value="ATPase_P-typ_P_site"/>
</dbReference>
<dbReference type="AlphaFoldDB" id="A0A1U7LPT6"/>
<dbReference type="InterPro" id="IPR001757">
    <property type="entry name" value="P_typ_ATPase"/>
</dbReference>
<keyword evidence="3 13" id="KW-0109">Calcium transport</keyword>
<keyword evidence="10 13" id="KW-0406">Ion transport</keyword>
<gene>
    <name evidence="15" type="ORF">NEOLI_003208</name>
</gene>
<feature type="domain" description="Cation-transporting P-type ATPase N-terminal" evidence="14">
    <location>
        <begin position="20"/>
        <end position="94"/>
    </location>
</feature>
<feature type="transmembrane region" description="Helical" evidence="13">
    <location>
        <begin position="73"/>
        <end position="92"/>
    </location>
</feature>
<feature type="transmembrane region" description="Helical" evidence="13">
    <location>
        <begin position="283"/>
        <end position="312"/>
    </location>
</feature>
<dbReference type="STRING" id="1198029.A0A1U7LPT6"/>
<dbReference type="Gene3D" id="3.40.50.1000">
    <property type="entry name" value="HAD superfamily/HAD-like"/>
    <property type="match status" value="1"/>
</dbReference>
<evidence type="ECO:0000256" key="8">
    <source>
        <dbReference type="ARBA" id="ARBA00022967"/>
    </source>
</evidence>
<sequence>MTGSPPARLLPVPVANASARFCELSVADALAQLFADPHGLSPREAAHRRAVHGANELDAPEHEGLLLRFVKQFYESSLILLLLGSAAVSLLMGNTDDALSISLAILIVTTVGFVQEYRSEKSLEELNKLVPHYCSVLRGDHSIRLLANEIVPGDIIKIHVGDRIPADLRLLEAVHLQIDESNMTGENEPTEKHVNAIQSNGEILPVTDRRNIAFMGTLVRHGHGKGLVVGTGMDTELGGVEKPKTPLQQSMDALGKQLSFLSFCVIGVIVFIGLVQGRPWLDMFTIGVSLAVAAIPEGLPIIVTVTLALGVFRMAGRKAIVRRLPSVETLGSVSVVCSDKTGTLTMNHMTITHTYTCGDDEPIDCTVESAHYLLNHNVALKKALWIGNICNNSRINEYGKIVGQPTDVAFMEILSSFGLTDNRDTFQRTKEIPFSSERKWQAVTGNTYGSTEQFCIVKGAHDCVLQNCTNQLYRDGKTEPLDPKKINIAASKMAQQGLRVIALALGRSSSPQDLTFCGLVGMYDPPRPHVAESISKLLHGGVKVIMITGDSEQTAVSIAQSLGIPQFHSVCSGEQLDNLSERQLQELISRVTIFARTTPRHKMKIVKALQASGEVVAMTGDGVNDAPALKLADIGISMGKLGTDVAKEAADMILTDDDFTTILGAIEEGKAIFYNIRNFVTFQLSTSMAALSLIAISTLFGLPNPLNAMQILWINILMDGPPAQSLGVESVDPEVMSQPPRSRDALILTRKVLFRVCTQACVILLGTLIVYMYNLVDGQVTSRDTTMVRLFTPDISRAKTDLCP</sequence>
<keyword evidence="6 13" id="KW-0106">Calcium</keyword>
<dbReference type="InterPro" id="IPR023299">
    <property type="entry name" value="ATPase_P-typ_cyto_dom_N"/>
</dbReference>
<evidence type="ECO:0000256" key="11">
    <source>
        <dbReference type="ARBA" id="ARBA00023136"/>
    </source>
</evidence>
<dbReference type="PROSITE" id="PS00154">
    <property type="entry name" value="ATPASE_E1_E2"/>
    <property type="match status" value="1"/>
</dbReference>
<dbReference type="SFLD" id="SFLDS00003">
    <property type="entry name" value="Haloacid_Dehalogenase"/>
    <property type="match status" value="1"/>
</dbReference>
<dbReference type="Pfam" id="PF00690">
    <property type="entry name" value="Cation_ATPase_N"/>
    <property type="match status" value="1"/>
</dbReference>
<dbReference type="InterPro" id="IPR006413">
    <property type="entry name" value="P-type_ATPase_IIA_PMR1"/>
</dbReference>
<dbReference type="InterPro" id="IPR008250">
    <property type="entry name" value="ATPase_P-typ_transduc_dom_A_sf"/>
</dbReference>
<evidence type="ECO:0000313" key="16">
    <source>
        <dbReference type="Proteomes" id="UP000186594"/>
    </source>
</evidence>
<dbReference type="InterPro" id="IPR044492">
    <property type="entry name" value="P_typ_ATPase_HD_dom"/>
</dbReference>
<dbReference type="Pfam" id="PF00689">
    <property type="entry name" value="Cation_ATPase_C"/>
    <property type="match status" value="1"/>
</dbReference>
<dbReference type="Pfam" id="PF08282">
    <property type="entry name" value="Hydrolase_3"/>
    <property type="match status" value="1"/>
</dbReference>
<dbReference type="SUPFAM" id="SSF81653">
    <property type="entry name" value="Calcium ATPase, transduction domain A"/>
    <property type="match status" value="1"/>
</dbReference>
<dbReference type="SFLD" id="SFLDF00027">
    <property type="entry name" value="p-type_atpase"/>
    <property type="match status" value="1"/>
</dbReference>
<dbReference type="InterPro" id="IPR036412">
    <property type="entry name" value="HAD-like_sf"/>
</dbReference>
<keyword evidence="16" id="KW-1185">Reference proteome</keyword>
<comment type="function">
    <text evidence="13">Catalyzes the hydrolysis of ATP coupled with the transport of calcium.</text>
</comment>
<dbReference type="Gene3D" id="3.40.1110.10">
    <property type="entry name" value="Calcium-transporting ATPase, cytoplasmic domain N"/>
    <property type="match status" value="1"/>
</dbReference>
<evidence type="ECO:0000256" key="4">
    <source>
        <dbReference type="ARBA" id="ARBA00022692"/>
    </source>
</evidence>
<dbReference type="FunFam" id="3.40.50.1000:FF:000001">
    <property type="entry name" value="Phospholipid-transporting ATPase IC"/>
    <property type="match status" value="1"/>
</dbReference>
<dbReference type="SMART" id="SM00831">
    <property type="entry name" value="Cation_ATPase_N"/>
    <property type="match status" value="1"/>
</dbReference>
<reference evidence="15 16" key="1">
    <citation type="submission" date="2016-04" db="EMBL/GenBank/DDBJ databases">
        <title>Evolutionary innovation and constraint leading to complex multicellularity in the Ascomycota.</title>
        <authorList>
            <person name="Cisse O."/>
            <person name="Nguyen A."/>
            <person name="Hewitt D.A."/>
            <person name="Jedd G."/>
            <person name="Stajich J.E."/>
        </authorList>
    </citation>
    <scope>NUCLEOTIDE SEQUENCE [LARGE SCALE GENOMIC DNA]</scope>
    <source>
        <strain evidence="15 16">DAH-3</strain>
    </source>
</reference>
<feature type="transmembrane region" description="Helical" evidence="13">
    <location>
        <begin position="98"/>
        <end position="114"/>
    </location>
</feature>
<dbReference type="NCBIfam" id="TIGR01522">
    <property type="entry name" value="ATPase-IIA2_Ca"/>
    <property type="match status" value="1"/>
</dbReference>
<organism evidence="15 16">
    <name type="scientific">Neolecta irregularis (strain DAH-3)</name>
    <dbReference type="NCBI Taxonomy" id="1198029"/>
    <lineage>
        <taxon>Eukaryota</taxon>
        <taxon>Fungi</taxon>
        <taxon>Dikarya</taxon>
        <taxon>Ascomycota</taxon>
        <taxon>Taphrinomycotina</taxon>
        <taxon>Neolectales</taxon>
        <taxon>Neolectaceae</taxon>
        <taxon>Neolecta</taxon>
    </lineage>
</organism>
<evidence type="ECO:0000256" key="9">
    <source>
        <dbReference type="ARBA" id="ARBA00022989"/>
    </source>
</evidence>
<protein>
    <recommendedName>
        <fullName evidence="13">Calcium-transporting ATPase</fullName>
        <ecNumber evidence="13">7.2.2.10</ecNumber>
    </recommendedName>
</protein>
<dbReference type="SUPFAM" id="SSF81660">
    <property type="entry name" value="Metal cation-transporting ATPase, ATP-binding domain N"/>
    <property type="match status" value="1"/>
</dbReference>
<keyword evidence="7 13" id="KW-0067">ATP-binding</keyword>
<keyword evidence="4 13" id="KW-0812">Transmembrane</keyword>
<feature type="transmembrane region" description="Helical" evidence="13">
    <location>
        <begin position="258"/>
        <end position="277"/>
    </location>
</feature>
<dbReference type="Gene3D" id="2.70.150.10">
    <property type="entry name" value="Calcium-transporting ATPase, cytoplasmic transduction domain A"/>
    <property type="match status" value="1"/>
</dbReference>
<evidence type="ECO:0000313" key="15">
    <source>
        <dbReference type="EMBL" id="OLL24667.1"/>
    </source>
</evidence>
<dbReference type="GO" id="GO:0016887">
    <property type="term" value="F:ATP hydrolysis activity"/>
    <property type="evidence" value="ECO:0007669"/>
    <property type="project" value="InterPro"/>
</dbReference>
<evidence type="ECO:0000259" key="14">
    <source>
        <dbReference type="SMART" id="SM00831"/>
    </source>
</evidence>
<dbReference type="Gene3D" id="1.20.1110.10">
    <property type="entry name" value="Calcium-transporting ATPase, transmembrane domain"/>
    <property type="match status" value="1"/>
</dbReference>
<feature type="transmembrane region" description="Helical" evidence="13">
    <location>
        <begin position="679"/>
        <end position="702"/>
    </location>
</feature>
<dbReference type="OrthoDB" id="3352408at2759"/>
<dbReference type="SFLD" id="SFLDG00002">
    <property type="entry name" value="C1.7:_P-type_atpase_like"/>
    <property type="match status" value="1"/>
</dbReference>
<dbReference type="PRINTS" id="PR00119">
    <property type="entry name" value="CATATPASE"/>
</dbReference>
<keyword evidence="8" id="KW-1278">Translocase</keyword>
<feature type="transmembrane region" description="Helical" evidence="13">
    <location>
        <begin position="752"/>
        <end position="773"/>
    </location>
</feature>
<evidence type="ECO:0000256" key="13">
    <source>
        <dbReference type="RuleBase" id="RU361146"/>
    </source>
</evidence>
<dbReference type="GO" id="GO:0005384">
    <property type="term" value="F:manganese ion transmembrane transporter activity"/>
    <property type="evidence" value="ECO:0007669"/>
    <property type="project" value="UniProtKB-ARBA"/>
</dbReference>
<dbReference type="InterPro" id="IPR023298">
    <property type="entry name" value="ATPase_P-typ_TM_dom_sf"/>
</dbReference>
<dbReference type="GO" id="GO:0005789">
    <property type="term" value="C:endoplasmic reticulum membrane"/>
    <property type="evidence" value="ECO:0007669"/>
    <property type="project" value="UniProtKB-SubCell"/>
</dbReference>
<dbReference type="OMA" id="IGWVQGK"/>
<comment type="similarity">
    <text evidence="12 13">Belongs to the cation transport ATPase (P-type) (TC 3.A.3) family.</text>
</comment>
<dbReference type="EC" id="7.2.2.10" evidence="13"/>
<dbReference type="PRINTS" id="PR00120">
    <property type="entry name" value="HATPASE"/>
</dbReference>
<evidence type="ECO:0000256" key="10">
    <source>
        <dbReference type="ARBA" id="ARBA00023065"/>
    </source>
</evidence>
<name>A0A1U7LPT6_NEOID</name>
<evidence type="ECO:0000256" key="1">
    <source>
        <dbReference type="ARBA" id="ARBA00004477"/>
    </source>
</evidence>
<keyword evidence="2 13" id="KW-0813">Transport</keyword>
<dbReference type="SUPFAM" id="SSF81665">
    <property type="entry name" value="Calcium ATPase, transmembrane domain M"/>
    <property type="match status" value="1"/>
</dbReference>
<dbReference type="InterPro" id="IPR004014">
    <property type="entry name" value="ATPase_P-typ_cation-transptr_N"/>
</dbReference>
<comment type="catalytic activity">
    <reaction evidence="13">
        <text>Ca(2+)(in) + ATP + H2O = Ca(2+)(out) + ADP + phosphate + H(+)</text>
        <dbReference type="Rhea" id="RHEA:18105"/>
        <dbReference type="ChEBI" id="CHEBI:15377"/>
        <dbReference type="ChEBI" id="CHEBI:15378"/>
        <dbReference type="ChEBI" id="CHEBI:29108"/>
        <dbReference type="ChEBI" id="CHEBI:30616"/>
        <dbReference type="ChEBI" id="CHEBI:43474"/>
        <dbReference type="ChEBI" id="CHEBI:456216"/>
        <dbReference type="EC" id="7.2.2.10"/>
    </reaction>
</comment>
<comment type="caution">
    <text evidence="13">Lacks conserved residue(s) required for the propagation of feature annotation.</text>
</comment>
<evidence type="ECO:0000256" key="12">
    <source>
        <dbReference type="ARBA" id="ARBA00038148"/>
    </source>
</evidence>
<keyword evidence="11 13" id="KW-0472">Membrane</keyword>
<proteinExistence type="inferred from homology"/>